<dbReference type="Proteomes" id="UP000017831">
    <property type="component" value="Unassembled WGS sequence"/>
</dbReference>
<dbReference type="PROSITE" id="PS51257">
    <property type="entry name" value="PROKAR_LIPOPROTEIN"/>
    <property type="match status" value="1"/>
</dbReference>
<evidence type="ECO:0000313" key="11">
    <source>
        <dbReference type="Proteomes" id="UP000017831"/>
    </source>
</evidence>
<evidence type="ECO:0000256" key="7">
    <source>
        <dbReference type="ARBA" id="ARBA00023288"/>
    </source>
</evidence>
<keyword evidence="5" id="KW-0564">Palmitate</keyword>
<comment type="subcellular location">
    <subcellularLocation>
        <location evidence="1">Cell outer membrane</location>
    </subcellularLocation>
</comment>
<evidence type="ECO:0000256" key="3">
    <source>
        <dbReference type="ARBA" id="ARBA00022729"/>
    </source>
</evidence>
<feature type="chain" id="PRO_5004679134" description="Major fimbrial subunit protein N-terminal domain-containing protein" evidence="9">
    <location>
        <begin position="21"/>
        <end position="364"/>
    </location>
</feature>
<dbReference type="InterPro" id="IPR014941">
    <property type="entry name" value="FimB/Mfa2/Mfa3"/>
</dbReference>
<dbReference type="PATRIC" id="fig|1121098.3.peg.3388"/>
<keyword evidence="11" id="KW-1185">Reference proteome</keyword>
<organism evidence="10 11">
    <name type="scientific">Phocaeicola massiliensis B84634 = Timone 84634 = DSM 17679 = JCM 13223</name>
    <dbReference type="NCBI Taxonomy" id="1121098"/>
    <lineage>
        <taxon>Bacteria</taxon>
        <taxon>Pseudomonadati</taxon>
        <taxon>Bacteroidota</taxon>
        <taxon>Bacteroidia</taxon>
        <taxon>Bacteroidales</taxon>
        <taxon>Bacteroidaceae</taxon>
        <taxon>Phocaeicola</taxon>
    </lineage>
</organism>
<keyword evidence="6" id="KW-0998">Cell outer membrane</keyword>
<evidence type="ECO:0000313" key="10">
    <source>
        <dbReference type="EMBL" id="EOA52690.1"/>
    </source>
</evidence>
<reference evidence="10 11" key="1">
    <citation type="submission" date="2013-04" db="EMBL/GenBank/DDBJ databases">
        <title>The Genome Sequence of Bacteroides massiliensis DSM 17679.</title>
        <authorList>
            <consortium name="The Broad Institute Genomics Platform"/>
            <person name="Earl A."/>
            <person name="Ward D."/>
            <person name="Feldgarden M."/>
            <person name="Gevers D."/>
            <person name="Martens E."/>
            <person name="Fenner L."/>
            <person name="Roux V."/>
            <person name="Mallet M.N."/>
            <person name="Raoult D."/>
            <person name="Walker B."/>
            <person name="Young S."/>
            <person name="Zeng Q."/>
            <person name="Gargeya S."/>
            <person name="Fitzgerald M."/>
            <person name="Haas B."/>
            <person name="Abouelleil A."/>
            <person name="Allen A.W."/>
            <person name="Alvarado L."/>
            <person name="Arachchi H.M."/>
            <person name="Berlin A.M."/>
            <person name="Chapman S.B."/>
            <person name="Gainer-Dewar J."/>
            <person name="Goldberg J."/>
            <person name="Griggs A."/>
            <person name="Gujja S."/>
            <person name="Hansen M."/>
            <person name="Howarth C."/>
            <person name="Imamovic A."/>
            <person name="Ireland A."/>
            <person name="Larimer J."/>
            <person name="McCowan C."/>
            <person name="Murphy C."/>
            <person name="Pearson M."/>
            <person name="Poon T.W."/>
            <person name="Priest M."/>
            <person name="Roberts A."/>
            <person name="Saif S."/>
            <person name="Shea T."/>
            <person name="Sisk P."/>
            <person name="Sykes S."/>
            <person name="Wortman J."/>
            <person name="Nusbaum C."/>
            <person name="Birren B."/>
        </authorList>
    </citation>
    <scope>NUCLEOTIDE SEQUENCE [LARGE SCALE GENOMIC DNA]</scope>
    <source>
        <strain evidence="11">B84634 / Timone 84634 / DSM 17679 / JCM 13223</strain>
    </source>
</reference>
<feature type="compositionally biased region" description="Low complexity" evidence="8">
    <location>
        <begin position="52"/>
        <end position="61"/>
    </location>
</feature>
<dbReference type="GO" id="GO:0009279">
    <property type="term" value="C:cell outer membrane"/>
    <property type="evidence" value="ECO:0007669"/>
    <property type="project" value="UniProtKB-SubCell"/>
</dbReference>
<keyword evidence="7" id="KW-0449">Lipoprotein</keyword>
<evidence type="ECO:0000256" key="4">
    <source>
        <dbReference type="ARBA" id="ARBA00023136"/>
    </source>
</evidence>
<dbReference type="OrthoDB" id="1050534at2"/>
<feature type="signal peptide" evidence="9">
    <location>
        <begin position="1"/>
        <end position="20"/>
    </location>
</feature>
<keyword evidence="4" id="KW-0472">Membrane</keyword>
<gene>
    <name evidence="10" type="ORF">HMPREF1534_03341</name>
</gene>
<comment type="caution">
    <text evidence="10">The sequence shown here is derived from an EMBL/GenBank/DDBJ whole genome shotgun (WGS) entry which is preliminary data.</text>
</comment>
<name>U6R8I1_9BACT</name>
<evidence type="ECO:0000256" key="2">
    <source>
        <dbReference type="ARBA" id="ARBA00007248"/>
    </source>
</evidence>
<dbReference type="eggNOG" id="ENOG5033TBW">
    <property type="taxonomic scope" value="Bacteria"/>
</dbReference>
<evidence type="ECO:0000256" key="8">
    <source>
        <dbReference type="SAM" id="MobiDB-lite"/>
    </source>
</evidence>
<evidence type="ECO:0000256" key="9">
    <source>
        <dbReference type="SAM" id="SignalP"/>
    </source>
</evidence>
<evidence type="ECO:0000256" key="6">
    <source>
        <dbReference type="ARBA" id="ARBA00023237"/>
    </source>
</evidence>
<proteinExistence type="inferred from homology"/>
<protein>
    <recommendedName>
        <fullName evidence="12">Major fimbrial subunit protein N-terminal domain-containing protein</fullName>
    </recommendedName>
</protein>
<accession>U6R8I1</accession>
<comment type="similarity">
    <text evidence="2">Belongs to the bacteroidetes fimbrillin superfamily. FimB/Mfa2 family.</text>
</comment>
<sequence>MKKWYSYIILALVCIGFASCQDSDMMPQLQTDGRVSVHLQIALPGGDSAQRGATARDFTDGGTDDTTSDQKALSDDDVFVLVFQNGSLIDQVKGLRFDAVTGGTNPSNRTLTGTFVQPETDGNLELVVLTNLVQNQLVDITNSSTLLGIQAFFDGKEGSSPSAIYESLIYQYGSSEWNIQNRRIPMWGTTGTFSLNRANELKKNCNLHRAVAKLGFLINAADAENEGQGIDGFMITGISIKGMMDKGYCVSQAAMSNDHYTIPYVPAAAGTQTITYSDLDVTTSYKDRIYLPEQVIGENPLTIAVSYTYKGKAKTKEIKFDENVIRNHSYLYNITAVTPDDFDVTISYAVEEWKSETINVPTFK</sequence>
<dbReference type="GeneID" id="60060809"/>
<evidence type="ECO:0000256" key="1">
    <source>
        <dbReference type="ARBA" id="ARBA00004442"/>
    </source>
</evidence>
<dbReference type="RefSeq" id="WP_005943883.1">
    <property type="nucleotide sequence ID" value="NZ_KB890331.1"/>
</dbReference>
<keyword evidence="3 9" id="KW-0732">Signal</keyword>
<dbReference type="AlphaFoldDB" id="U6R8I1"/>
<feature type="region of interest" description="Disordered" evidence="8">
    <location>
        <begin position="46"/>
        <end position="69"/>
    </location>
</feature>
<dbReference type="Pfam" id="PF08842">
    <property type="entry name" value="Mfa2"/>
    <property type="match status" value="1"/>
</dbReference>
<dbReference type="STRING" id="1121098.HMPREF1534_03341"/>
<evidence type="ECO:0008006" key="12">
    <source>
        <dbReference type="Google" id="ProtNLM"/>
    </source>
</evidence>
<dbReference type="HOGENOM" id="CLU_760020_0_0_10"/>
<dbReference type="EMBL" id="AQHY01000039">
    <property type="protein sequence ID" value="EOA52690.1"/>
    <property type="molecule type" value="Genomic_DNA"/>
</dbReference>
<evidence type="ECO:0000256" key="5">
    <source>
        <dbReference type="ARBA" id="ARBA00023139"/>
    </source>
</evidence>